<feature type="compositionally biased region" description="Low complexity" evidence="1">
    <location>
        <begin position="324"/>
        <end position="333"/>
    </location>
</feature>
<name>A0A1K0G840_9BASI</name>
<proteinExistence type="predicted"/>
<feature type="region of interest" description="Disordered" evidence="1">
    <location>
        <begin position="573"/>
        <end position="607"/>
    </location>
</feature>
<feature type="chain" id="PRO_5038218785" evidence="2">
    <location>
        <begin position="24"/>
        <end position="985"/>
    </location>
</feature>
<evidence type="ECO:0000256" key="2">
    <source>
        <dbReference type="SAM" id="SignalP"/>
    </source>
</evidence>
<gene>
    <name evidence="4" type="ORF">UBRO2_00838</name>
    <name evidence="3" type="ORF">UBRO_06221</name>
</gene>
<sequence>MKFSSRFTAFVAASVATANLGAAAPVNNNGLATRDVSQSNSQSTSQQASDKNVHQDSDSAQHNNQGVKISKDASFQISHPAIVVPASNHPSSGSTTPSIGGSTTPATSEGEHHDSEDGKTGDLISLSLLNGNKANAQVAGTGNQSNKRSTGSLVDADALNDNNANLQILGTGNQKNVDSHKEHHDGHRDAENGDLISAILLNGNDVNAQVAGTDNQKNKRGLFGAASGKQDASADGFGGSSFQGQSNAPVLSGAGNSLTAGGAQGSQNNGQGGSITQDLLQKLQARQLFSQGKQGASANGYGGQSAQGQSNAPVLSGAGNSLTSGGLQQSQNNGQGGSIEQALSQLQSLGGFGKRQLFSSGKQGASANGQGGTSFQGQSNAPVLSGSGNSLTAGGAQGAENNGFGGSIEQTLSQLQQLGGGLGKRQLFAQGKQGASADGFGGSSAQGQTRNPVLSGSGSSLTSGGAQLGENNGQGGEIQQSLLQKLGLGKRQLFASGTQEGSADGYGGFSSQGQDNRPVVSGAGNSVTAGGSQFGQNDGTGASVDQSIFQKLGLGERQFKAFGSQDASADGFGGSSFQYQNNRPVVSGTGNSVTAGGAQGATNNGQGGDITQQLQQLLGRRQFQGLGQGINQGIDQTGSANAHGGTAYIYGNNGPASVDGTVTAGTVNQGASGQQDGAQSATQGLTQETLNRFFARQLQGLEQGIGQGIHQNGQADAQGGSAYLVGGNGPVYVKNGATAGTVNQNGQADQQGQQSGTQSLQQSFQNLFGRAIQDQDQGVSQGTTQTGSADAEGGDVKIVGGWSAGPVTVDASSHAGVVDQDSTSNQKSNQNAVQTANKENINQLWARQIQTQAQGNTQNVNTNADVSATDSPKAATGYFFTHHPVAFDNTAVGGSVNQDVQANQTNKQGASQNANNYKNIQARAIPSALNYGAQSANADTQGGSSYSYETNDKVVNGNGLTSVQGGPQTSNGSAAAGTIKQLLQL</sequence>
<reference evidence="4" key="3">
    <citation type="submission" date="2018-08" db="EMBL/GenBank/DDBJ databases">
        <authorList>
            <person name="Guldener U."/>
        </authorList>
    </citation>
    <scope>NUCLEOTIDE SEQUENCE</scope>
    <source>
        <strain evidence="4">UB2</strain>
    </source>
</reference>
<reference evidence="5" key="2">
    <citation type="submission" date="2016-04" db="EMBL/GenBank/DDBJ databases">
        <authorList>
            <person name="Guldener U."/>
            <person name="Guldener U."/>
        </authorList>
    </citation>
    <scope>NUCLEOTIDE SEQUENCE [LARGE SCALE GENOMIC DNA]</scope>
    <source>
        <strain evidence="5">UB2112</strain>
    </source>
</reference>
<feature type="region of interest" description="Disordered" evidence="1">
    <location>
        <begin position="498"/>
        <end position="542"/>
    </location>
</feature>
<evidence type="ECO:0000256" key="1">
    <source>
        <dbReference type="SAM" id="MobiDB-lite"/>
    </source>
</evidence>
<feature type="compositionally biased region" description="Polar residues" evidence="1">
    <location>
        <begin position="523"/>
        <end position="542"/>
    </location>
</feature>
<dbReference type="OrthoDB" id="2554375at2759"/>
<protein>
    <submittedName>
        <fullName evidence="3">Uncharacterized protein</fullName>
    </submittedName>
</protein>
<feature type="region of interest" description="Disordered" evidence="1">
    <location>
        <begin position="433"/>
        <end position="475"/>
    </location>
</feature>
<feature type="compositionally biased region" description="Polar residues" evidence="1">
    <location>
        <begin position="775"/>
        <end position="788"/>
    </location>
</feature>
<feature type="compositionally biased region" description="Polar residues" evidence="1">
    <location>
        <begin position="375"/>
        <end position="392"/>
    </location>
</feature>
<accession>A0A1K0G840</accession>
<dbReference type="Proteomes" id="UP000179920">
    <property type="component" value="Chromosome XII"/>
</dbReference>
<feature type="compositionally biased region" description="Polar residues" evidence="1">
    <location>
        <begin position="306"/>
        <end position="323"/>
    </location>
</feature>
<dbReference type="EMBL" id="LT558128">
    <property type="protein sequence ID" value="SAM83916.1"/>
    <property type="molecule type" value="Genomic_DNA"/>
</dbReference>
<keyword evidence="6" id="KW-1185">Reference proteome</keyword>
<dbReference type="EMBL" id="ULHB01000009">
    <property type="protein sequence ID" value="SYW75683.1"/>
    <property type="molecule type" value="Genomic_DNA"/>
</dbReference>
<reference evidence="3" key="1">
    <citation type="submission" date="2016-04" db="EMBL/GenBank/DDBJ databases">
        <authorList>
            <person name="Evans L.H."/>
            <person name="Alamgir A."/>
            <person name="Owens N."/>
            <person name="Weber N.D."/>
            <person name="Virtaneva K."/>
            <person name="Barbian K."/>
            <person name="Babar A."/>
            <person name="Rosenke K."/>
        </authorList>
    </citation>
    <scope>NUCLEOTIDE SEQUENCE</scope>
    <source>
        <strain evidence="3">UB2112</strain>
    </source>
</reference>
<keyword evidence="2" id="KW-0732">Signal</keyword>
<feature type="compositionally biased region" description="Low complexity" evidence="1">
    <location>
        <begin position="90"/>
        <end position="108"/>
    </location>
</feature>
<feature type="compositionally biased region" description="Polar residues" evidence="1">
    <location>
        <begin position="357"/>
        <end position="368"/>
    </location>
</feature>
<feature type="compositionally biased region" description="Polar residues" evidence="1">
    <location>
        <begin position="575"/>
        <end position="593"/>
    </location>
</feature>
<dbReference type="AlphaFoldDB" id="A0A1K0G840"/>
<dbReference type="Proteomes" id="UP000658997">
    <property type="component" value="Unassembled WGS sequence"/>
</dbReference>
<feature type="compositionally biased region" description="Low complexity" evidence="1">
    <location>
        <begin position="594"/>
        <end position="604"/>
    </location>
</feature>
<feature type="compositionally biased region" description="Low complexity" evidence="1">
    <location>
        <begin position="37"/>
        <end position="49"/>
    </location>
</feature>
<feature type="region of interest" description="Disordered" evidence="1">
    <location>
        <begin position="736"/>
        <end position="760"/>
    </location>
</feature>
<evidence type="ECO:0000313" key="3">
    <source>
        <dbReference type="EMBL" id="SAM83916.1"/>
    </source>
</evidence>
<feature type="signal peptide" evidence="2">
    <location>
        <begin position="1"/>
        <end position="23"/>
    </location>
</feature>
<evidence type="ECO:0000313" key="6">
    <source>
        <dbReference type="Proteomes" id="UP000658997"/>
    </source>
</evidence>
<evidence type="ECO:0000313" key="4">
    <source>
        <dbReference type="EMBL" id="SYW75683.1"/>
    </source>
</evidence>
<feature type="compositionally biased region" description="Low complexity" evidence="1">
    <location>
        <begin position="744"/>
        <end position="760"/>
    </location>
</feature>
<feature type="region of interest" description="Disordered" evidence="1">
    <location>
        <begin position="357"/>
        <end position="405"/>
    </location>
</feature>
<feature type="region of interest" description="Disordered" evidence="1">
    <location>
        <begin position="294"/>
        <end position="337"/>
    </location>
</feature>
<feature type="region of interest" description="Disordered" evidence="1">
    <location>
        <begin position="218"/>
        <end position="274"/>
    </location>
</feature>
<feature type="region of interest" description="Disordered" evidence="1">
    <location>
        <begin position="775"/>
        <end position="802"/>
    </location>
</feature>
<feature type="region of interest" description="Disordered" evidence="1">
    <location>
        <begin position="83"/>
        <end position="123"/>
    </location>
</feature>
<feature type="region of interest" description="Disordered" evidence="1">
    <location>
        <begin position="31"/>
        <end position="66"/>
    </location>
</feature>
<feature type="compositionally biased region" description="Low complexity" evidence="1">
    <location>
        <begin position="445"/>
        <end position="475"/>
    </location>
</feature>
<evidence type="ECO:0000313" key="5">
    <source>
        <dbReference type="Proteomes" id="UP000179920"/>
    </source>
</evidence>
<organism evidence="3 5">
    <name type="scientific">Ustilago bromivora</name>
    <dbReference type="NCBI Taxonomy" id="307758"/>
    <lineage>
        <taxon>Eukaryota</taxon>
        <taxon>Fungi</taxon>
        <taxon>Dikarya</taxon>
        <taxon>Basidiomycota</taxon>
        <taxon>Ustilaginomycotina</taxon>
        <taxon>Ustilaginomycetes</taxon>
        <taxon>Ustilaginales</taxon>
        <taxon>Ustilaginaceae</taxon>
        <taxon>Ustilago</taxon>
    </lineage>
</organism>
<feature type="compositionally biased region" description="Basic and acidic residues" evidence="1">
    <location>
        <begin position="109"/>
        <end position="120"/>
    </location>
</feature>